<dbReference type="PROSITE" id="PS00198">
    <property type="entry name" value="4FE4S_FER_1"/>
    <property type="match status" value="1"/>
</dbReference>
<comment type="cofactor">
    <cofactor evidence="1">
        <name>[4Fe-4S] cluster</name>
        <dbReference type="ChEBI" id="CHEBI:49883"/>
    </cofactor>
</comment>
<keyword evidence="5" id="KW-0479">Metal-binding</keyword>
<evidence type="ECO:0000313" key="13">
    <source>
        <dbReference type="EMBL" id="ADR32937.1"/>
    </source>
</evidence>
<dbReference type="PROSITE" id="PS51839">
    <property type="entry name" value="4FE4S_HC3"/>
    <property type="match status" value="1"/>
</dbReference>
<dbReference type="GO" id="GO:0008137">
    <property type="term" value="F:NADH dehydrogenase (ubiquinone) activity"/>
    <property type="evidence" value="ECO:0007669"/>
    <property type="project" value="InterPro"/>
</dbReference>
<keyword evidence="3" id="KW-0001">2Fe-2S</keyword>
<evidence type="ECO:0000313" key="14">
    <source>
        <dbReference type="Proteomes" id="UP000008721"/>
    </source>
</evidence>
<dbReference type="Gene3D" id="3.30.70.20">
    <property type="match status" value="1"/>
</dbReference>
<gene>
    <name evidence="13" type="ordered locus">Sulku_0270</name>
</gene>
<dbReference type="eggNOG" id="COG1034">
    <property type="taxonomic scope" value="Bacteria"/>
</dbReference>
<evidence type="ECO:0000256" key="8">
    <source>
        <dbReference type="ARBA" id="ARBA00023014"/>
    </source>
</evidence>
<dbReference type="InterPro" id="IPR054351">
    <property type="entry name" value="NADH_UbQ_OxRdtase_ferredoxin"/>
</dbReference>
<evidence type="ECO:0000259" key="11">
    <source>
        <dbReference type="PROSITE" id="PS51669"/>
    </source>
</evidence>
<dbReference type="PANTHER" id="PTHR43105">
    <property type="entry name" value="RESPIRATORY NITRATE REDUCTASE"/>
    <property type="match status" value="1"/>
</dbReference>
<dbReference type="SMART" id="SM00929">
    <property type="entry name" value="NADH-G_4Fe-4S_3"/>
    <property type="match status" value="1"/>
</dbReference>
<keyword evidence="7" id="KW-0408">Iron</keyword>
<sequence length="751" mass="82282">MINFTINGQPVIANKGETILQAARKAGFYIPTMCYLEKTTPCASCRLCVVETDKTDGLILSCQTPPTEGLAVVIDSDRLKTERTNIMRLYDVNHPLECGVCDKSGACDLQNKTLEFGVSSQHFSAKDQHRKIEHWGLINYDPSLCILCEKCVHVCNEIIGDDAIELQFGGYKSSVIPKNSDALDCTFCGECIAVCPVGALVSSNFQYSANAWELSQIPATCVHCSAGCSLMYEVRHTSNLTGAKDKIYRVTNDFEHTTLCGAGRFGFDFNVEGTKDEAQFAKAVDAIKNADAIRFSSLITNEEAMILQSLKEKLGLKLYNEEARAYQNFMNAYASISGKTGFGGSLDAIKQSDGIIVFGGRVTTDNPMVRYAMTTAARHNGAKVVYMHPIEDDLLQNVVTQYVKYEVGTEEGVVAMLAKTLLENADVSDETRHFFEGLDEGYLCAESNIGDEEYARMAKTFARAKRKTLVIGSDVLTHKRAANISRLCAMIETYTEFSVVVIAPSVNTIGVSLICDLDADNNGENVVGYNAAGSYTMGSFDEAMLKLPSLNSQEGTFVSINHQVLPTNVAVAFDGYTLNDLANALGLSAHNTIDYTAQLPESKGFNGSSFDDLGNFYSALGEDNRGYVLENRDVEADGKLEEIDDLPEFNGTVVYRCNPVNQFNTYTARTEQLEKEAILRGSAQFAAAAKIGDGDKIRIEFPHSTQERIFKLDSAMKGTIALVPAYDVGFGGLNEQYRFEKVKIMRMGSES</sequence>
<dbReference type="STRING" id="709032.Sulku_0270"/>
<dbReference type="GO" id="GO:0016020">
    <property type="term" value="C:membrane"/>
    <property type="evidence" value="ECO:0007669"/>
    <property type="project" value="InterPro"/>
</dbReference>
<evidence type="ECO:0000256" key="2">
    <source>
        <dbReference type="ARBA" id="ARBA00022485"/>
    </source>
</evidence>
<protein>
    <submittedName>
        <fullName evidence="13">NADH dehydrogenase subunit G</fullName>
    </submittedName>
</protein>
<dbReference type="Pfam" id="PF22117">
    <property type="entry name" value="Fer4_Nqo3"/>
    <property type="match status" value="1"/>
</dbReference>
<dbReference type="GO" id="GO:0016491">
    <property type="term" value="F:oxidoreductase activity"/>
    <property type="evidence" value="ECO:0007669"/>
    <property type="project" value="InterPro"/>
</dbReference>
<dbReference type="GO" id="GO:0042773">
    <property type="term" value="P:ATP synthesis coupled electron transport"/>
    <property type="evidence" value="ECO:0007669"/>
    <property type="project" value="InterPro"/>
</dbReference>
<dbReference type="InterPro" id="IPR017896">
    <property type="entry name" value="4Fe4S_Fe-S-bd"/>
</dbReference>
<dbReference type="PROSITE" id="PS51085">
    <property type="entry name" value="2FE2S_FER_2"/>
    <property type="match status" value="1"/>
</dbReference>
<dbReference type="InterPro" id="IPR050123">
    <property type="entry name" value="Prok_molybdopt-oxidoreductase"/>
</dbReference>
<dbReference type="PROSITE" id="PS51379">
    <property type="entry name" value="4FE4S_FER_2"/>
    <property type="match status" value="2"/>
</dbReference>
<dbReference type="GO" id="GO:0046872">
    <property type="term" value="F:metal ion binding"/>
    <property type="evidence" value="ECO:0007669"/>
    <property type="project" value="UniProtKB-KW"/>
</dbReference>
<feature type="domain" description="4Fe-4S ferredoxin-type" evidence="10">
    <location>
        <begin position="174"/>
        <end position="205"/>
    </location>
</feature>
<dbReference type="CDD" id="cd00207">
    <property type="entry name" value="fer2"/>
    <property type="match status" value="1"/>
</dbReference>
<keyword evidence="14" id="KW-1185">Reference proteome</keyword>
<dbReference type="Proteomes" id="UP000008721">
    <property type="component" value="Chromosome"/>
</dbReference>
<dbReference type="Gene3D" id="3.10.20.740">
    <property type="match status" value="1"/>
</dbReference>
<evidence type="ECO:0000256" key="5">
    <source>
        <dbReference type="ARBA" id="ARBA00022723"/>
    </source>
</evidence>
<dbReference type="SUPFAM" id="SSF54862">
    <property type="entry name" value="4Fe-4S ferredoxins"/>
    <property type="match status" value="1"/>
</dbReference>
<evidence type="ECO:0000259" key="12">
    <source>
        <dbReference type="PROSITE" id="PS51839"/>
    </source>
</evidence>
<feature type="domain" description="4Fe-4S ferredoxin-type" evidence="10">
    <location>
        <begin position="136"/>
        <end position="169"/>
    </location>
</feature>
<dbReference type="PANTHER" id="PTHR43105:SF10">
    <property type="entry name" value="NADH-QUINONE OXIDOREDUCTASE SUBUNIT G"/>
    <property type="match status" value="1"/>
</dbReference>
<keyword evidence="4" id="KW-0874">Quinone</keyword>
<evidence type="ECO:0000256" key="3">
    <source>
        <dbReference type="ARBA" id="ARBA00022714"/>
    </source>
</evidence>
<dbReference type="Pfam" id="PF10588">
    <property type="entry name" value="NADH-G_4Fe-4S_3"/>
    <property type="match status" value="1"/>
</dbReference>
<keyword evidence="8" id="KW-0411">Iron-sulfur</keyword>
<dbReference type="Pfam" id="PF13510">
    <property type="entry name" value="Fer2_4"/>
    <property type="match status" value="1"/>
</dbReference>
<accession>E4TYG0</accession>
<evidence type="ECO:0000259" key="9">
    <source>
        <dbReference type="PROSITE" id="PS51085"/>
    </source>
</evidence>
<keyword evidence="2" id="KW-0004">4Fe-4S</keyword>
<dbReference type="KEGG" id="sku:Sulku_0270"/>
<dbReference type="InterPro" id="IPR017900">
    <property type="entry name" value="4Fe4S_Fe_S_CS"/>
</dbReference>
<evidence type="ECO:0000256" key="4">
    <source>
        <dbReference type="ARBA" id="ARBA00022719"/>
    </source>
</evidence>
<feature type="domain" description="4Fe-4S His(Cys)3-ligated-type" evidence="12">
    <location>
        <begin position="78"/>
        <end position="117"/>
    </location>
</feature>
<dbReference type="SMART" id="SM00926">
    <property type="entry name" value="Molybdop_Fe4S4"/>
    <property type="match status" value="1"/>
</dbReference>
<organism evidence="13 14">
    <name type="scientific">Sulfuricurvum kujiense (strain ATCC BAA-921 / DSM 16994 / JCM 11577 / YK-1)</name>
    <dbReference type="NCBI Taxonomy" id="709032"/>
    <lineage>
        <taxon>Bacteria</taxon>
        <taxon>Pseudomonadati</taxon>
        <taxon>Campylobacterota</taxon>
        <taxon>Epsilonproteobacteria</taxon>
        <taxon>Campylobacterales</taxon>
        <taxon>Sulfurimonadaceae</taxon>
        <taxon>Sulfuricurvum</taxon>
    </lineage>
</organism>
<dbReference type="GO" id="GO:0051537">
    <property type="term" value="F:2 iron, 2 sulfur cluster binding"/>
    <property type="evidence" value="ECO:0007669"/>
    <property type="project" value="UniProtKB-KW"/>
</dbReference>
<evidence type="ECO:0000259" key="10">
    <source>
        <dbReference type="PROSITE" id="PS51379"/>
    </source>
</evidence>
<dbReference type="InterPro" id="IPR019574">
    <property type="entry name" value="NADH_UbQ_OxRdtase_Gsu_4Fe4S-bd"/>
</dbReference>
<dbReference type="HOGENOM" id="CLU_021910_0_0_7"/>
<reference evidence="13 14" key="1">
    <citation type="journal article" date="2012" name="Stand. Genomic Sci.">
        <title>Complete genome sequence of the sulfur compounds oxidizing chemolithoautotroph Sulfuricurvum kujiense type strain (YK-1(T)).</title>
        <authorList>
            <person name="Han C."/>
            <person name="Kotsyurbenko O."/>
            <person name="Chertkov O."/>
            <person name="Held B."/>
            <person name="Lapidus A."/>
            <person name="Nolan M."/>
            <person name="Lucas S."/>
            <person name="Hammon N."/>
            <person name="Deshpande S."/>
            <person name="Cheng J.F."/>
            <person name="Tapia R."/>
            <person name="Goodwin L.A."/>
            <person name="Pitluck S."/>
            <person name="Liolios K."/>
            <person name="Pagani I."/>
            <person name="Ivanova N."/>
            <person name="Mavromatis K."/>
            <person name="Mikhailova N."/>
            <person name="Pati A."/>
            <person name="Chen A."/>
            <person name="Palaniappan K."/>
            <person name="Land M."/>
            <person name="Hauser L."/>
            <person name="Chang Y.J."/>
            <person name="Jeffries C.D."/>
            <person name="Brambilla E.M."/>
            <person name="Rohde M."/>
            <person name="Spring S."/>
            <person name="Sikorski J."/>
            <person name="Goker M."/>
            <person name="Woyke T."/>
            <person name="Bristow J."/>
            <person name="Eisen J.A."/>
            <person name="Markowitz V."/>
            <person name="Hugenholtz P."/>
            <person name="Kyrpides N.C."/>
            <person name="Klenk H.P."/>
            <person name="Detter J.C."/>
        </authorList>
    </citation>
    <scope>NUCLEOTIDE SEQUENCE [LARGE SCALE GENOMIC DNA]</scope>
    <source>
        <strain evidence="14">ATCC BAA-921 / DSM 16994 / JCM 11577 / YK-1</strain>
    </source>
</reference>
<dbReference type="GO" id="GO:0048038">
    <property type="term" value="F:quinone binding"/>
    <property type="evidence" value="ECO:0007669"/>
    <property type="project" value="UniProtKB-KW"/>
</dbReference>
<evidence type="ECO:0000256" key="7">
    <source>
        <dbReference type="ARBA" id="ARBA00023004"/>
    </source>
</evidence>
<dbReference type="OrthoDB" id="9816402at2"/>
<dbReference type="GO" id="GO:0051539">
    <property type="term" value="F:4 iron, 4 sulfur cluster binding"/>
    <property type="evidence" value="ECO:0007669"/>
    <property type="project" value="UniProtKB-KW"/>
</dbReference>
<dbReference type="PROSITE" id="PS00641">
    <property type="entry name" value="COMPLEX1_75K_1"/>
    <property type="match status" value="1"/>
</dbReference>
<dbReference type="AlphaFoldDB" id="E4TYG0"/>
<dbReference type="InterPro" id="IPR001041">
    <property type="entry name" value="2Fe-2S_ferredoxin-type"/>
</dbReference>
<dbReference type="PROSITE" id="PS51669">
    <property type="entry name" value="4FE4S_MOW_BIS_MGD"/>
    <property type="match status" value="1"/>
</dbReference>
<dbReference type="FunFam" id="3.30.70.20:FF:000035">
    <property type="entry name" value="Iron hydrogenase 1"/>
    <property type="match status" value="1"/>
</dbReference>
<evidence type="ECO:0000256" key="6">
    <source>
        <dbReference type="ARBA" id="ARBA00022737"/>
    </source>
</evidence>
<proteinExistence type="predicted"/>
<keyword evidence="6" id="KW-0677">Repeat</keyword>
<dbReference type="InterPro" id="IPR006963">
    <property type="entry name" value="Mopterin_OxRdtase_4Fe-4S_dom"/>
</dbReference>
<name>E4TYG0_SULKY</name>
<dbReference type="SUPFAM" id="SSF53706">
    <property type="entry name" value="Formate dehydrogenase/DMSO reductase, domains 1-3"/>
    <property type="match status" value="1"/>
</dbReference>
<dbReference type="EMBL" id="CP002355">
    <property type="protein sequence ID" value="ADR32937.1"/>
    <property type="molecule type" value="Genomic_DNA"/>
</dbReference>
<dbReference type="Gene3D" id="3.40.228.10">
    <property type="entry name" value="Dimethylsulfoxide Reductase, domain 2"/>
    <property type="match status" value="1"/>
</dbReference>
<dbReference type="Gene3D" id="2.20.25.90">
    <property type="entry name" value="ADC-like domains"/>
    <property type="match status" value="1"/>
</dbReference>
<dbReference type="InterPro" id="IPR036010">
    <property type="entry name" value="2Fe-2S_ferredoxin-like_sf"/>
</dbReference>
<feature type="domain" description="2Fe-2S ferredoxin-type" evidence="9">
    <location>
        <begin position="1"/>
        <end position="78"/>
    </location>
</feature>
<dbReference type="InterPro" id="IPR000283">
    <property type="entry name" value="NADH_UbQ_OxRdtase_75kDa_su_CS"/>
</dbReference>
<dbReference type="SUPFAM" id="SSF54292">
    <property type="entry name" value="2Fe-2S ferredoxin-like"/>
    <property type="match status" value="1"/>
</dbReference>
<evidence type="ECO:0000256" key="1">
    <source>
        <dbReference type="ARBA" id="ARBA00001966"/>
    </source>
</evidence>
<dbReference type="RefSeq" id="WP_013459134.1">
    <property type="nucleotide sequence ID" value="NC_014762.1"/>
</dbReference>
<feature type="domain" description="4Fe-4S Mo/W bis-MGD-type" evidence="11">
    <location>
        <begin position="214"/>
        <end position="274"/>
    </location>
</feature>